<keyword evidence="3" id="KW-1185">Reference proteome</keyword>
<dbReference type="Pfam" id="PF07883">
    <property type="entry name" value="Cupin_2"/>
    <property type="match status" value="1"/>
</dbReference>
<evidence type="ECO:0000313" key="3">
    <source>
        <dbReference type="Proteomes" id="UP000633418"/>
    </source>
</evidence>
<dbReference type="Gene3D" id="2.60.120.10">
    <property type="entry name" value="Jelly Rolls"/>
    <property type="match status" value="1"/>
</dbReference>
<proteinExistence type="predicted"/>
<dbReference type="InterPro" id="IPR013096">
    <property type="entry name" value="Cupin_2"/>
</dbReference>
<dbReference type="SUPFAM" id="SSF51182">
    <property type="entry name" value="RmlC-like cupins"/>
    <property type="match status" value="1"/>
</dbReference>
<evidence type="ECO:0000313" key="2">
    <source>
        <dbReference type="EMBL" id="QXI36407.1"/>
    </source>
</evidence>
<reference evidence="2 3" key="1">
    <citation type="journal article" date="2020" name="Microorganisms">
        <title>Reliable Identification of Environmental Pseudomonas Isolates Using the rpoD Gene.</title>
        <authorList>
            <consortium name="The Broad Institute Genome Sequencing Platform"/>
            <person name="Girard L."/>
            <person name="Lood C."/>
            <person name="Rokni-Zadeh H."/>
            <person name="van Noort V."/>
            <person name="Lavigne R."/>
            <person name="De Mot R."/>
        </authorList>
    </citation>
    <scope>NUCLEOTIDE SEQUENCE [LARGE SCALE GENOMIC DNA]</scope>
    <source>
        <strain evidence="2 3">RW9S1A</strain>
    </source>
</reference>
<protein>
    <submittedName>
        <fullName evidence="2">Cupin domain-containing protein</fullName>
    </submittedName>
</protein>
<dbReference type="InterPro" id="IPR011051">
    <property type="entry name" value="RmlC_Cupin_sf"/>
</dbReference>
<organism evidence="2 3">
    <name type="scientific">Pseudomonas xantholysinigenes</name>
    <dbReference type="NCBI Taxonomy" id="2745490"/>
    <lineage>
        <taxon>Bacteria</taxon>
        <taxon>Pseudomonadati</taxon>
        <taxon>Pseudomonadota</taxon>
        <taxon>Gammaproteobacteria</taxon>
        <taxon>Pseudomonadales</taxon>
        <taxon>Pseudomonadaceae</taxon>
        <taxon>Pseudomonas</taxon>
    </lineage>
</organism>
<evidence type="ECO:0000259" key="1">
    <source>
        <dbReference type="Pfam" id="PF07883"/>
    </source>
</evidence>
<gene>
    <name evidence="2" type="ORF">HU772_013680</name>
</gene>
<dbReference type="RefSeq" id="WP_186655124.1">
    <property type="nucleotide sequence ID" value="NZ_CP077095.1"/>
</dbReference>
<dbReference type="Proteomes" id="UP000633418">
    <property type="component" value="Chromosome"/>
</dbReference>
<name>A0A9E6PRS5_9PSED</name>
<feature type="domain" description="Cupin type-2" evidence="1">
    <location>
        <begin position="39"/>
        <end position="89"/>
    </location>
</feature>
<dbReference type="EMBL" id="CP077095">
    <property type="protein sequence ID" value="QXI36407.1"/>
    <property type="molecule type" value="Genomic_DNA"/>
</dbReference>
<sequence length="99" mass="10733">MTTNLVEAAASLPHAWRSRILGRVGDANLKIIRMDVQGIPHEVHSGFDEALVLIDGQMSLEIEGEVIVMRAGDFHLVPAGKQHRVLEGSQGTLLLVDGQ</sequence>
<dbReference type="KEGG" id="pxn:HU772_013680"/>
<dbReference type="InterPro" id="IPR014710">
    <property type="entry name" value="RmlC-like_jellyroll"/>
</dbReference>
<dbReference type="AlphaFoldDB" id="A0A9E6PRS5"/>
<reference evidence="2 3" key="2">
    <citation type="journal article" date="2021" name="Microorganisms">
        <title>The Ever-Expanding Pseudomonas Genus: Description of 43 New Species and Partition of the Pseudomonas putida Group.</title>
        <authorList>
            <person name="Girard L."/>
            <person name="Lood C."/>
            <person name="Hofte M."/>
            <person name="Vandamme P."/>
            <person name="Rokni-Zadeh H."/>
            <person name="van Noort V."/>
            <person name="Lavigne R."/>
            <person name="De Mot R."/>
        </authorList>
    </citation>
    <scope>NUCLEOTIDE SEQUENCE [LARGE SCALE GENOMIC DNA]</scope>
    <source>
        <strain evidence="2 3">RW9S1A</strain>
    </source>
</reference>
<accession>A0A9E6PRS5</accession>